<comment type="caution">
    <text evidence="3">The sequence shown here is derived from an EMBL/GenBank/DDBJ whole genome shotgun (WGS) entry which is preliminary data.</text>
</comment>
<dbReference type="Proteomes" id="UP000324758">
    <property type="component" value="Unassembled WGS sequence"/>
</dbReference>
<keyword evidence="4" id="KW-1185">Reference proteome</keyword>
<evidence type="ECO:0000313" key="3">
    <source>
        <dbReference type="EMBL" id="TYL90549.1"/>
    </source>
</evidence>
<dbReference type="InterPro" id="IPR000700">
    <property type="entry name" value="PAS-assoc_C"/>
</dbReference>
<dbReference type="PANTHER" id="PTHR44757:SF2">
    <property type="entry name" value="BIOFILM ARCHITECTURE MAINTENANCE PROTEIN MBAA"/>
    <property type="match status" value="1"/>
</dbReference>
<dbReference type="FunFam" id="3.30.70.270:FF:000001">
    <property type="entry name" value="Diguanylate cyclase domain protein"/>
    <property type="match status" value="1"/>
</dbReference>
<reference evidence="3 4" key="1">
    <citation type="submission" date="2019-08" db="EMBL/GenBank/DDBJ databases">
        <title>Bradyrhizobium hipponensis sp. nov., a rhizobium isolated from a Lupinus angustifolius root nodule in Tunisia.</title>
        <authorList>
            <person name="Off K."/>
            <person name="Rejili M."/>
            <person name="Mars M."/>
            <person name="Brachmann A."/>
            <person name="Marin M."/>
        </authorList>
    </citation>
    <scope>NUCLEOTIDE SEQUENCE [LARGE SCALE GENOMIC DNA]</scope>
    <source>
        <strain evidence="3 4">CTAW71</strain>
    </source>
</reference>
<dbReference type="InterPro" id="IPR035965">
    <property type="entry name" value="PAS-like_dom_sf"/>
</dbReference>
<dbReference type="EMBL" id="VSSS01000051">
    <property type="protein sequence ID" value="TYL90549.1"/>
    <property type="molecule type" value="Genomic_DNA"/>
</dbReference>
<dbReference type="AlphaFoldDB" id="A0A5D3K9W8"/>
<gene>
    <name evidence="3" type="ORF">FXB40_31065</name>
</gene>
<proteinExistence type="predicted"/>
<name>A0A5D3K9W8_9BRAD</name>
<dbReference type="CDD" id="cd01949">
    <property type="entry name" value="GGDEF"/>
    <property type="match status" value="1"/>
</dbReference>
<dbReference type="InterPro" id="IPR013655">
    <property type="entry name" value="PAS_fold_3"/>
</dbReference>
<feature type="domain" description="PAC" evidence="1">
    <location>
        <begin position="89"/>
        <end position="140"/>
    </location>
</feature>
<dbReference type="Pfam" id="PF00990">
    <property type="entry name" value="GGDEF"/>
    <property type="match status" value="1"/>
</dbReference>
<dbReference type="InterPro" id="IPR000014">
    <property type="entry name" value="PAS"/>
</dbReference>
<dbReference type="GO" id="GO:0003824">
    <property type="term" value="F:catalytic activity"/>
    <property type="evidence" value="ECO:0007669"/>
    <property type="project" value="UniProtKB-ARBA"/>
</dbReference>
<dbReference type="InterPro" id="IPR000160">
    <property type="entry name" value="GGDEF_dom"/>
</dbReference>
<dbReference type="RefSeq" id="WP_148775917.1">
    <property type="nucleotide sequence ID" value="NZ_VSSS01000051.1"/>
</dbReference>
<dbReference type="NCBIfam" id="TIGR00229">
    <property type="entry name" value="sensory_box"/>
    <property type="match status" value="1"/>
</dbReference>
<dbReference type="PROSITE" id="PS50887">
    <property type="entry name" value="GGDEF"/>
    <property type="match status" value="1"/>
</dbReference>
<dbReference type="SUPFAM" id="SSF55785">
    <property type="entry name" value="PYP-like sensor domain (PAS domain)"/>
    <property type="match status" value="1"/>
</dbReference>
<dbReference type="Pfam" id="PF08447">
    <property type="entry name" value="PAS_3"/>
    <property type="match status" value="1"/>
</dbReference>
<dbReference type="Gene3D" id="3.30.450.20">
    <property type="entry name" value="PAS domain"/>
    <property type="match status" value="1"/>
</dbReference>
<evidence type="ECO:0000259" key="1">
    <source>
        <dbReference type="PROSITE" id="PS50113"/>
    </source>
</evidence>
<dbReference type="InterPro" id="IPR043128">
    <property type="entry name" value="Rev_trsase/Diguanyl_cyclase"/>
</dbReference>
<dbReference type="PROSITE" id="PS50113">
    <property type="entry name" value="PAC"/>
    <property type="match status" value="1"/>
</dbReference>
<accession>A0A5D3K9W8</accession>
<dbReference type="SMART" id="SM00267">
    <property type="entry name" value="GGDEF"/>
    <property type="match status" value="1"/>
</dbReference>
<feature type="domain" description="GGDEF" evidence="2">
    <location>
        <begin position="172"/>
        <end position="306"/>
    </location>
</feature>
<dbReference type="SUPFAM" id="SSF55073">
    <property type="entry name" value="Nucleotide cyclase"/>
    <property type="match status" value="1"/>
</dbReference>
<organism evidence="3 4">
    <name type="scientific">Bradyrhizobium rifense</name>
    <dbReference type="NCBI Taxonomy" id="515499"/>
    <lineage>
        <taxon>Bacteria</taxon>
        <taxon>Pseudomonadati</taxon>
        <taxon>Pseudomonadota</taxon>
        <taxon>Alphaproteobacteria</taxon>
        <taxon>Hyphomicrobiales</taxon>
        <taxon>Nitrobacteraceae</taxon>
        <taxon>Bradyrhizobium</taxon>
    </lineage>
</organism>
<dbReference type="Gene3D" id="3.30.70.270">
    <property type="match status" value="1"/>
</dbReference>
<dbReference type="InterPro" id="IPR029787">
    <property type="entry name" value="Nucleotide_cyclase"/>
</dbReference>
<dbReference type="InterPro" id="IPR052155">
    <property type="entry name" value="Biofilm_reg_signaling"/>
</dbReference>
<evidence type="ECO:0000313" key="4">
    <source>
        <dbReference type="Proteomes" id="UP000324758"/>
    </source>
</evidence>
<dbReference type="OrthoDB" id="9812260at2"/>
<sequence>MREDQAASTLPDEVRVRLYDQALNAARIGAWECDLVTERLSWTQGVYDIFGYPVNNPLRRASIVDLYIDESRRHMELARAEVIRSGCPVTLDTEIRTWRGETRWMRLSINAVREGGRPMRIFGSKQDVTSDRQALESLRQQAETDPLTGLANRAVFQAHYREVVNDTLNHGFASALVLLDLDGFKKLNDTFGHLAGDACLCEVAQRLRRAFHNAGLVGRLGGDEFAIILRAPKNPARIARVLQQTVMMLSRPLFWNGLRLQVGASIGAALVGRPHHRRIVELFAEADIALYDAKAAGRNRVRLIGDEKQTIAA</sequence>
<dbReference type="PANTHER" id="PTHR44757">
    <property type="entry name" value="DIGUANYLATE CYCLASE DGCP"/>
    <property type="match status" value="1"/>
</dbReference>
<evidence type="ECO:0000259" key="2">
    <source>
        <dbReference type="PROSITE" id="PS50887"/>
    </source>
</evidence>
<protein>
    <submittedName>
        <fullName evidence="3">Sensor domain-containing diguanylate cyclase</fullName>
    </submittedName>
</protein>
<dbReference type="NCBIfam" id="TIGR00254">
    <property type="entry name" value="GGDEF"/>
    <property type="match status" value="1"/>
</dbReference>